<dbReference type="PANTHER" id="PTHR35526:SF3">
    <property type="entry name" value="ANTI-SIGMA-F FACTOR RSBW"/>
    <property type="match status" value="1"/>
</dbReference>
<dbReference type="EMBL" id="CP034587">
    <property type="protein sequence ID" value="AZQ72403.1"/>
    <property type="molecule type" value="Genomic_DNA"/>
</dbReference>
<evidence type="ECO:0000256" key="1">
    <source>
        <dbReference type="ARBA" id="ARBA00022527"/>
    </source>
</evidence>
<dbReference type="OrthoDB" id="4243476at2"/>
<accession>A0A3Q9FUZ6</accession>
<dbReference type="InterPro" id="IPR050267">
    <property type="entry name" value="Anti-sigma-factor_SerPK"/>
</dbReference>
<feature type="domain" description="Histidine kinase/HSP90-like ATPase" evidence="2">
    <location>
        <begin position="15"/>
        <end position="115"/>
    </location>
</feature>
<gene>
    <name evidence="3" type="ORF">EKH77_15355</name>
</gene>
<dbReference type="SUPFAM" id="SSF55874">
    <property type="entry name" value="ATPase domain of HSP90 chaperone/DNA topoisomerase II/histidine kinase"/>
    <property type="match status" value="1"/>
</dbReference>
<sequence>MLPHAETFEYRLLIPHDARAVQVARASIRAALTAHGIRELTGRAELLAGEMLTNSIVHTTSTAELTLAWSQWESLRLAVRDTGARTPAIRTTMRPFDSDGRGLRILQTLADRWGYTPLHRDLYGEESKTVWCEISRRVPAAWA</sequence>
<proteinExistence type="predicted"/>
<keyword evidence="1" id="KW-0723">Serine/threonine-protein kinase</keyword>
<organism evidence="3 4">
    <name type="scientific">Streptomyces luteoverticillatus</name>
    <name type="common">Streptoverticillium luteoverticillatus</name>
    <dbReference type="NCBI Taxonomy" id="66425"/>
    <lineage>
        <taxon>Bacteria</taxon>
        <taxon>Bacillati</taxon>
        <taxon>Actinomycetota</taxon>
        <taxon>Actinomycetes</taxon>
        <taxon>Kitasatosporales</taxon>
        <taxon>Streptomycetaceae</taxon>
        <taxon>Streptomyces</taxon>
    </lineage>
</organism>
<name>A0A3Q9FUZ6_STRLT</name>
<dbReference type="GO" id="GO:0004674">
    <property type="term" value="F:protein serine/threonine kinase activity"/>
    <property type="evidence" value="ECO:0007669"/>
    <property type="project" value="UniProtKB-KW"/>
</dbReference>
<dbReference type="Proteomes" id="UP000267900">
    <property type="component" value="Chromosome"/>
</dbReference>
<keyword evidence="1" id="KW-0808">Transferase</keyword>
<keyword evidence="1" id="KW-0418">Kinase</keyword>
<dbReference type="InterPro" id="IPR036890">
    <property type="entry name" value="HATPase_C_sf"/>
</dbReference>
<protein>
    <submittedName>
        <fullName evidence="3">ATP-binding protein</fullName>
    </submittedName>
</protein>
<dbReference type="Pfam" id="PF13581">
    <property type="entry name" value="HATPase_c_2"/>
    <property type="match status" value="1"/>
</dbReference>
<dbReference type="PANTHER" id="PTHR35526">
    <property type="entry name" value="ANTI-SIGMA-F FACTOR RSBW-RELATED"/>
    <property type="match status" value="1"/>
</dbReference>
<evidence type="ECO:0000313" key="4">
    <source>
        <dbReference type="Proteomes" id="UP000267900"/>
    </source>
</evidence>
<dbReference type="InterPro" id="IPR003594">
    <property type="entry name" value="HATPase_dom"/>
</dbReference>
<evidence type="ECO:0000259" key="2">
    <source>
        <dbReference type="Pfam" id="PF13581"/>
    </source>
</evidence>
<dbReference type="Gene3D" id="3.30.565.10">
    <property type="entry name" value="Histidine kinase-like ATPase, C-terminal domain"/>
    <property type="match status" value="1"/>
</dbReference>
<reference evidence="3 4" key="1">
    <citation type="submission" date="2018-12" db="EMBL/GenBank/DDBJ databases">
        <title>The whole draft genome of Streptomyce luteoverticillatus CGMCC 15060.</title>
        <authorList>
            <person name="Feng Z."/>
            <person name="Chen G."/>
            <person name="Zhang J."/>
            <person name="Zhu H."/>
            <person name="Yu X."/>
            <person name="Zhang W."/>
            <person name="Zhang X."/>
        </authorList>
    </citation>
    <scope>NUCLEOTIDE SEQUENCE [LARGE SCALE GENOMIC DNA]</scope>
    <source>
        <strain evidence="3 4">CGMCC 15060</strain>
    </source>
</reference>
<keyword evidence="3" id="KW-0067">ATP-binding</keyword>
<keyword evidence="3" id="KW-0547">Nucleotide-binding</keyword>
<keyword evidence="4" id="KW-1185">Reference proteome</keyword>
<dbReference type="RefSeq" id="WP_126914927.1">
    <property type="nucleotide sequence ID" value="NZ_CP034587.1"/>
</dbReference>
<dbReference type="GO" id="GO:0005524">
    <property type="term" value="F:ATP binding"/>
    <property type="evidence" value="ECO:0007669"/>
    <property type="project" value="UniProtKB-KW"/>
</dbReference>
<dbReference type="AlphaFoldDB" id="A0A3Q9FUZ6"/>
<evidence type="ECO:0000313" key="3">
    <source>
        <dbReference type="EMBL" id="AZQ72403.1"/>
    </source>
</evidence>
<dbReference type="CDD" id="cd16936">
    <property type="entry name" value="HATPase_RsbW-like"/>
    <property type="match status" value="1"/>
</dbReference>